<dbReference type="InterPro" id="IPR037066">
    <property type="entry name" value="Plug_dom_sf"/>
</dbReference>
<dbReference type="CDD" id="cd01347">
    <property type="entry name" value="ligand_gated_channel"/>
    <property type="match status" value="1"/>
</dbReference>
<dbReference type="SUPFAM" id="SSF56935">
    <property type="entry name" value="Porins"/>
    <property type="match status" value="1"/>
</dbReference>
<evidence type="ECO:0000256" key="9">
    <source>
        <dbReference type="ARBA" id="ARBA00023237"/>
    </source>
</evidence>
<evidence type="ECO:0000256" key="1">
    <source>
        <dbReference type="ARBA" id="ARBA00004571"/>
    </source>
</evidence>
<dbReference type="GO" id="GO:0015344">
    <property type="term" value="F:siderophore uptake transmembrane transporter activity"/>
    <property type="evidence" value="ECO:0007669"/>
    <property type="project" value="TreeGrafter"/>
</dbReference>
<keyword evidence="7 10" id="KW-0472">Membrane</keyword>
<feature type="signal peptide" evidence="12">
    <location>
        <begin position="1"/>
        <end position="29"/>
    </location>
</feature>
<reference evidence="15 16" key="1">
    <citation type="submission" date="2018-09" db="EMBL/GenBank/DDBJ databases">
        <title>Zymobacter palmae IAM14233 (=T109) whole genome analysis.</title>
        <authorList>
            <person name="Yanase H."/>
        </authorList>
    </citation>
    <scope>NUCLEOTIDE SEQUENCE [LARGE SCALE GENOMIC DNA]</scope>
    <source>
        <strain evidence="15 16">IAM14233</strain>
    </source>
</reference>
<evidence type="ECO:0000256" key="3">
    <source>
        <dbReference type="ARBA" id="ARBA00022448"/>
    </source>
</evidence>
<dbReference type="GO" id="GO:0038023">
    <property type="term" value="F:signaling receptor activity"/>
    <property type="evidence" value="ECO:0007669"/>
    <property type="project" value="InterPro"/>
</dbReference>
<dbReference type="EMBL" id="AP018933">
    <property type="protein sequence ID" value="BBG31303.1"/>
    <property type="molecule type" value="Genomic_DNA"/>
</dbReference>
<evidence type="ECO:0000256" key="5">
    <source>
        <dbReference type="ARBA" id="ARBA00022692"/>
    </source>
</evidence>
<dbReference type="InterPro" id="IPR010105">
    <property type="entry name" value="TonB_sidphr_rcpt"/>
</dbReference>
<dbReference type="GO" id="GO:0009279">
    <property type="term" value="C:cell outer membrane"/>
    <property type="evidence" value="ECO:0007669"/>
    <property type="project" value="UniProtKB-SubCell"/>
</dbReference>
<comment type="subcellular location">
    <subcellularLocation>
        <location evidence="1 10">Cell outer membrane</location>
        <topology evidence="1 10">Multi-pass membrane protein</topology>
    </subcellularLocation>
</comment>
<evidence type="ECO:0000259" key="14">
    <source>
        <dbReference type="Pfam" id="PF07715"/>
    </source>
</evidence>
<evidence type="ECO:0000256" key="2">
    <source>
        <dbReference type="ARBA" id="ARBA00009810"/>
    </source>
</evidence>
<keyword evidence="5 10" id="KW-0812">Transmembrane</keyword>
<evidence type="ECO:0000256" key="6">
    <source>
        <dbReference type="ARBA" id="ARBA00023077"/>
    </source>
</evidence>
<protein>
    <submittedName>
        <fullName evidence="15">Iron complex outer membrane recepter protein</fullName>
    </submittedName>
</protein>
<dbReference type="InterPro" id="IPR000531">
    <property type="entry name" value="Beta-barrel_TonB"/>
</dbReference>
<sequence length="731" mass="78338">MTAPLSRRARHHLPTLVLAGLPLAQPALASGETAHTRSRALDTITVTDSALVDGDALPAPHANGKIAPGGRLGIWGEQSAQDVPFSVLSYTAEGIRDQQAHTVGEVLRQDPSVQTGYSYGNYGQSYKIRGFDLYPDDIAFSGLYGVMPRQIIDTSAIERVELFKGSSAFMNGVPNGGTGVGGSVNLEPKLASDTPLTRVGFDYTSQSQAGTSLDIGRHFGTDHAYGVRFNGVRRGGTTAVDNDERSTTAGTLAFDYAGERARGALIVGYQRQHIEGGRAGLNTSRLTGSDAFLPSAPTGTRNYTPNWTESTLESSYGVARGEYDLATDWTLFGAFGASYNDEQGVYSSPSLTNSSGSVSYSRMDTALKTRNVAGNAGLRGHFSTPGLNHALTLAYSANTSQKRSAYTMGSSSVTGNLYDGDVTYIPAGSMTTTGGNMHHPSVVERDTSQGVSLSDTASMFDDRLKLTLGMRYQNVRVVNNDYQGNESTVSDRSAATPVYGVVYQPWKPIALFANHIEALQAGPTAGASYANSGETLGVVRSRQNEVGIKLDTARFGGTLSVFDIRQPSARADASNRLALDGEQQNRGIELALYGAPAQVVRLNGGVTFMDAQLKNTAGGTQDGNRPMGVARYQMRAGAEWDLPWVDNLTLSGTVLRTGPQYADTANQLRVEPWHRLDLSMRYGTRLGGHQTVWRLGVDNVTQERYWESVSTFGYLTQGSPRTVKLSATMDL</sequence>
<dbReference type="Pfam" id="PF07715">
    <property type="entry name" value="Plug"/>
    <property type="match status" value="1"/>
</dbReference>
<dbReference type="STRING" id="1123510.GCA_000620025_01733"/>
<keyword evidence="8" id="KW-0675">Receptor</keyword>
<dbReference type="KEGG" id="zpl:ZBT109_2573"/>
<dbReference type="Pfam" id="PF00593">
    <property type="entry name" value="TonB_dep_Rec_b-barrel"/>
    <property type="match status" value="1"/>
</dbReference>
<dbReference type="PROSITE" id="PS52016">
    <property type="entry name" value="TONB_DEPENDENT_REC_3"/>
    <property type="match status" value="1"/>
</dbReference>
<evidence type="ECO:0000313" key="16">
    <source>
        <dbReference type="Proteomes" id="UP000267342"/>
    </source>
</evidence>
<organism evidence="15 16">
    <name type="scientific">Zymobacter palmae</name>
    <dbReference type="NCBI Taxonomy" id="33074"/>
    <lineage>
        <taxon>Bacteria</taxon>
        <taxon>Pseudomonadati</taxon>
        <taxon>Pseudomonadota</taxon>
        <taxon>Gammaproteobacteria</taxon>
        <taxon>Oceanospirillales</taxon>
        <taxon>Halomonadaceae</taxon>
        <taxon>Zymobacter group</taxon>
        <taxon>Zymobacter</taxon>
    </lineage>
</organism>
<dbReference type="Gene3D" id="2.40.170.20">
    <property type="entry name" value="TonB-dependent receptor, beta-barrel domain"/>
    <property type="match status" value="1"/>
</dbReference>
<evidence type="ECO:0000256" key="4">
    <source>
        <dbReference type="ARBA" id="ARBA00022452"/>
    </source>
</evidence>
<accession>A0A348HI51</accession>
<keyword evidence="4 10" id="KW-1134">Transmembrane beta strand</keyword>
<keyword evidence="6 11" id="KW-0798">TonB box</keyword>
<keyword evidence="12" id="KW-0732">Signal</keyword>
<feature type="domain" description="TonB-dependent receptor plug" evidence="14">
    <location>
        <begin position="80"/>
        <end position="173"/>
    </location>
</feature>
<dbReference type="GO" id="GO:0015891">
    <property type="term" value="P:siderophore transport"/>
    <property type="evidence" value="ECO:0007669"/>
    <property type="project" value="InterPro"/>
</dbReference>
<keyword evidence="3 10" id="KW-0813">Transport</keyword>
<dbReference type="PANTHER" id="PTHR32552">
    <property type="entry name" value="FERRICHROME IRON RECEPTOR-RELATED"/>
    <property type="match status" value="1"/>
</dbReference>
<evidence type="ECO:0000256" key="11">
    <source>
        <dbReference type="RuleBase" id="RU003357"/>
    </source>
</evidence>
<dbReference type="AlphaFoldDB" id="A0A348HI51"/>
<dbReference type="OrthoDB" id="8732650at2"/>
<proteinExistence type="inferred from homology"/>
<evidence type="ECO:0000256" key="7">
    <source>
        <dbReference type="ARBA" id="ARBA00023136"/>
    </source>
</evidence>
<gene>
    <name evidence="15" type="ORF">ZBT109_2573</name>
</gene>
<dbReference type="InterPro" id="IPR036942">
    <property type="entry name" value="Beta-barrel_TonB_sf"/>
</dbReference>
<dbReference type="InterPro" id="IPR039426">
    <property type="entry name" value="TonB-dep_rcpt-like"/>
</dbReference>
<name>A0A348HI51_9GAMM</name>
<dbReference type="RefSeq" id="WP_051523767.1">
    <property type="nucleotide sequence ID" value="NZ_AP018933.1"/>
</dbReference>
<dbReference type="PANTHER" id="PTHR32552:SF82">
    <property type="entry name" value="FCUA PROTEIN"/>
    <property type="match status" value="1"/>
</dbReference>
<dbReference type="Gene3D" id="2.170.130.10">
    <property type="entry name" value="TonB-dependent receptor, plug domain"/>
    <property type="match status" value="1"/>
</dbReference>
<comment type="similarity">
    <text evidence="2 10 11">Belongs to the TonB-dependent receptor family.</text>
</comment>
<feature type="chain" id="PRO_5017004998" evidence="12">
    <location>
        <begin position="30"/>
        <end position="731"/>
    </location>
</feature>
<evidence type="ECO:0000256" key="12">
    <source>
        <dbReference type="SAM" id="SignalP"/>
    </source>
</evidence>
<feature type="domain" description="TonB-dependent receptor-like beta-barrel" evidence="13">
    <location>
        <begin position="293"/>
        <end position="700"/>
    </location>
</feature>
<evidence type="ECO:0000256" key="10">
    <source>
        <dbReference type="PROSITE-ProRule" id="PRU01360"/>
    </source>
</evidence>
<evidence type="ECO:0000313" key="15">
    <source>
        <dbReference type="EMBL" id="BBG31303.1"/>
    </source>
</evidence>
<dbReference type="NCBIfam" id="TIGR01783">
    <property type="entry name" value="TonB-siderophor"/>
    <property type="match status" value="1"/>
</dbReference>
<keyword evidence="9 10" id="KW-0998">Cell outer membrane</keyword>
<keyword evidence="16" id="KW-1185">Reference proteome</keyword>
<evidence type="ECO:0000256" key="8">
    <source>
        <dbReference type="ARBA" id="ARBA00023170"/>
    </source>
</evidence>
<evidence type="ECO:0000259" key="13">
    <source>
        <dbReference type="Pfam" id="PF00593"/>
    </source>
</evidence>
<dbReference type="Proteomes" id="UP000267342">
    <property type="component" value="Chromosome"/>
</dbReference>
<dbReference type="InterPro" id="IPR012910">
    <property type="entry name" value="Plug_dom"/>
</dbReference>